<evidence type="ECO:0000313" key="2">
    <source>
        <dbReference type="EMBL" id="MFE4107971.1"/>
    </source>
</evidence>
<proteinExistence type="predicted"/>
<dbReference type="Proteomes" id="UP001600165">
    <property type="component" value="Unassembled WGS sequence"/>
</dbReference>
<gene>
    <name evidence="2" type="ORF">ACFVKH_16930</name>
</gene>
<dbReference type="SUPFAM" id="SSF52540">
    <property type="entry name" value="P-loop containing nucleoside triphosphate hydrolases"/>
    <property type="match status" value="1"/>
</dbReference>
<reference evidence="2 3" key="1">
    <citation type="submission" date="2024-10" db="EMBL/GenBank/DDBJ databases">
        <authorList>
            <person name="Ratan Roy A."/>
            <person name="Morales Sandoval P.H."/>
            <person name="De Los Santos Villalobos S."/>
            <person name="Chakraborty S."/>
            <person name="Mukherjee J."/>
        </authorList>
    </citation>
    <scope>NUCLEOTIDE SEQUENCE [LARGE SCALE GENOMIC DNA]</scope>
    <source>
        <strain evidence="2 3">S1</strain>
    </source>
</reference>
<dbReference type="EMBL" id="JBHZOL010000096">
    <property type="protein sequence ID" value="MFE4107971.1"/>
    <property type="molecule type" value="Genomic_DNA"/>
</dbReference>
<dbReference type="GO" id="GO:0016740">
    <property type="term" value="F:transferase activity"/>
    <property type="evidence" value="ECO:0007669"/>
    <property type="project" value="UniProtKB-KW"/>
</dbReference>
<dbReference type="InterPro" id="IPR027417">
    <property type="entry name" value="P-loop_NTPase"/>
</dbReference>
<organism evidence="2 3">
    <name type="scientific">Almyronema epifaneia S1</name>
    <dbReference type="NCBI Taxonomy" id="2991925"/>
    <lineage>
        <taxon>Bacteria</taxon>
        <taxon>Bacillati</taxon>
        <taxon>Cyanobacteriota</taxon>
        <taxon>Cyanophyceae</taxon>
        <taxon>Nodosilineales</taxon>
        <taxon>Nodosilineaceae</taxon>
        <taxon>Almyronema</taxon>
        <taxon>Almyronema epifaneia</taxon>
    </lineage>
</organism>
<dbReference type="PANTHER" id="PTHR12788:SF10">
    <property type="entry name" value="PROTEIN-TYROSINE SULFOTRANSFERASE"/>
    <property type="match status" value="1"/>
</dbReference>
<protein>
    <submittedName>
        <fullName evidence="2">Sulfotransferase family protein</fullName>
        <ecNumber evidence="2">2.8.2.-</ecNumber>
    </submittedName>
</protein>
<keyword evidence="3" id="KW-1185">Reference proteome</keyword>
<evidence type="ECO:0000256" key="1">
    <source>
        <dbReference type="ARBA" id="ARBA00022679"/>
    </source>
</evidence>
<sequence>MEPYAKLFVVGCPRSGTTWLKRMLAEHPQVLAIPPETYLYNVFYNPFVKTAHLSLSQRLKAAKSLIKVYGLLPILKGFSSEDLWQGALKYYDAYASKQEKVGPHHAVSRADLAKYIQTVRTQYADLSQPEQAKQLVRLILDGYFAQHSEPRHRVLVEKTPINIKFVDVILNSFPEARVVEIIRDGRDVRASYQAFATSEAWARQSTAQVITNWKTCIHCGDRFRQDSAFRDRIHLVRYEELRRHTPLELQKILDFAQLDQQPSVVEQIIQATDISRQKDKGEGKLVNKGDIGTGSRLSSQDLAIIDKIAGSTLQRLGYH</sequence>
<name>A0ABW6IIF4_9CYAN</name>
<accession>A0ABW6IIF4</accession>
<dbReference type="Pfam" id="PF13469">
    <property type="entry name" value="Sulfotransfer_3"/>
    <property type="match status" value="1"/>
</dbReference>
<dbReference type="Gene3D" id="3.40.50.300">
    <property type="entry name" value="P-loop containing nucleotide triphosphate hydrolases"/>
    <property type="match status" value="1"/>
</dbReference>
<comment type="caution">
    <text evidence="2">The sequence shown here is derived from an EMBL/GenBank/DDBJ whole genome shotgun (WGS) entry which is preliminary data.</text>
</comment>
<keyword evidence="1 2" id="KW-0808">Transferase</keyword>
<dbReference type="InterPro" id="IPR026634">
    <property type="entry name" value="TPST-like"/>
</dbReference>
<dbReference type="PANTHER" id="PTHR12788">
    <property type="entry name" value="PROTEIN-TYROSINE SULFOTRANSFERASE 2"/>
    <property type="match status" value="1"/>
</dbReference>
<dbReference type="RefSeq" id="WP_377967231.1">
    <property type="nucleotide sequence ID" value="NZ_JBHZOL010000096.1"/>
</dbReference>
<dbReference type="EC" id="2.8.2.-" evidence="2"/>
<evidence type="ECO:0000313" key="3">
    <source>
        <dbReference type="Proteomes" id="UP001600165"/>
    </source>
</evidence>